<accession>A0A6L2NW06</accession>
<proteinExistence type="predicted"/>
<name>A0A6L2NW06_TANCI</name>
<reference evidence="2" key="1">
    <citation type="journal article" date="2019" name="Sci. Rep.">
        <title>Draft genome of Tanacetum cinerariifolium, the natural source of mosquito coil.</title>
        <authorList>
            <person name="Yamashiro T."/>
            <person name="Shiraishi A."/>
            <person name="Satake H."/>
            <person name="Nakayama K."/>
        </authorList>
    </citation>
    <scope>NUCLEOTIDE SEQUENCE</scope>
</reference>
<sequence>MSKGRDSAHKTSQSCESVNLSLFCEIRASEASYVANSKSAVMKPRPLSLYFIAKALSLQVLLLLPSSLFSLHETNWIRRLKLHTHGEGKPDYLLQLWFLPIKATVIGRQTMTLKTFA</sequence>
<keyword evidence="1" id="KW-1133">Transmembrane helix</keyword>
<dbReference type="EMBL" id="BKCJ010009821">
    <property type="protein sequence ID" value="GEU88774.1"/>
    <property type="molecule type" value="Genomic_DNA"/>
</dbReference>
<evidence type="ECO:0000313" key="2">
    <source>
        <dbReference type="EMBL" id="GEU88774.1"/>
    </source>
</evidence>
<keyword evidence="1" id="KW-0812">Transmembrane</keyword>
<organism evidence="2">
    <name type="scientific">Tanacetum cinerariifolium</name>
    <name type="common">Dalmatian daisy</name>
    <name type="synonym">Chrysanthemum cinerariifolium</name>
    <dbReference type="NCBI Taxonomy" id="118510"/>
    <lineage>
        <taxon>Eukaryota</taxon>
        <taxon>Viridiplantae</taxon>
        <taxon>Streptophyta</taxon>
        <taxon>Embryophyta</taxon>
        <taxon>Tracheophyta</taxon>
        <taxon>Spermatophyta</taxon>
        <taxon>Magnoliopsida</taxon>
        <taxon>eudicotyledons</taxon>
        <taxon>Gunneridae</taxon>
        <taxon>Pentapetalae</taxon>
        <taxon>asterids</taxon>
        <taxon>campanulids</taxon>
        <taxon>Asterales</taxon>
        <taxon>Asteraceae</taxon>
        <taxon>Asteroideae</taxon>
        <taxon>Anthemideae</taxon>
        <taxon>Anthemidinae</taxon>
        <taxon>Tanacetum</taxon>
    </lineage>
</organism>
<gene>
    <name evidence="2" type="ORF">Tci_060752</name>
</gene>
<dbReference type="AlphaFoldDB" id="A0A6L2NW06"/>
<feature type="transmembrane region" description="Helical" evidence="1">
    <location>
        <begin position="47"/>
        <end position="71"/>
    </location>
</feature>
<evidence type="ECO:0000256" key="1">
    <source>
        <dbReference type="SAM" id="Phobius"/>
    </source>
</evidence>
<protein>
    <submittedName>
        <fullName evidence="2">Uncharacterized protein</fullName>
    </submittedName>
</protein>
<comment type="caution">
    <text evidence="2">The sequence shown here is derived from an EMBL/GenBank/DDBJ whole genome shotgun (WGS) entry which is preliminary data.</text>
</comment>
<keyword evidence="1" id="KW-0472">Membrane</keyword>